<evidence type="ECO:0000256" key="1">
    <source>
        <dbReference type="ARBA" id="ARBA00004123"/>
    </source>
</evidence>
<reference evidence="9 10" key="1">
    <citation type="submission" date="2019-09" db="EMBL/GenBank/DDBJ databases">
        <title>Bird 10,000 Genomes (B10K) Project - Family phase.</title>
        <authorList>
            <person name="Zhang G."/>
        </authorList>
    </citation>
    <scope>NUCLEOTIDE SEQUENCE [LARGE SCALE GENOMIC DNA]</scope>
    <source>
        <strain evidence="9">B10K-DU-001-18</strain>
        <tissue evidence="9">Muscle</tissue>
    </source>
</reference>
<dbReference type="Proteomes" id="UP000529728">
    <property type="component" value="Unassembled WGS sequence"/>
</dbReference>
<proteinExistence type="inferred from homology"/>
<keyword evidence="7" id="KW-0238">DNA-binding</keyword>
<evidence type="ECO:0000256" key="8">
    <source>
        <dbReference type="ARBA" id="ARBA00023242"/>
    </source>
</evidence>
<evidence type="ECO:0000256" key="3">
    <source>
        <dbReference type="ARBA" id="ARBA00006332"/>
    </source>
</evidence>
<keyword evidence="10" id="KW-1185">Reference proteome</keyword>
<dbReference type="InterPro" id="IPR042617">
    <property type="entry name" value="CTC1-like"/>
</dbReference>
<dbReference type="GO" id="GO:0003697">
    <property type="term" value="F:single-stranded DNA binding"/>
    <property type="evidence" value="ECO:0007669"/>
    <property type="project" value="InterPro"/>
</dbReference>
<dbReference type="InterPro" id="IPR029156">
    <property type="entry name" value="CTC1"/>
</dbReference>
<dbReference type="GO" id="GO:0042162">
    <property type="term" value="F:telomeric DNA binding"/>
    <property type="evidence" value="ECO:0007669"/>
    <property type="project" value="TreeGrafter"/>
</dbReference>
<dbReference type="EMBL" id="VWZN01008670">
    <property type="protein sequence ID" value="NWR45652.1"/>
    <property type="molecule type" value="Genomic_DNA"/>
</dbReference>
<evidence type="ECO:0000256" key="2">
    <source>
        <dbReference type="ARBA" id="ARBA00004574"/>
    </source>
</evidence>
<keyword evidence="5" id="KW-0158">Chromosome</keyword>
<comment type="caution">
    <text evidence="9">The sequence shown here is derived from an EMBL/GenBank/DDBJ whole genome shotgun (WGS) entry which is preliminary data.</text>
</comment>
<evidence type="ECO:0000313" key="10">
    <source>
        <dbReference type="Proteomes" id="UP000529728"/>
    </source>
</evidence>
<comment type="similarity">
    <text evidence="3">Belongs to the CTC1 family.</text>
</comment>
<gene>
    <name evidence="9" type="primary">Ctc1</name>
    <name evidence="9" type="ORF">REGSAT_R02212</name>
</gene>
<name>A0A7K4XFC9_REGSA</name>
<evidence type="ECO:0000313" key="9">
    <source>
        <dbReference type="EMBL" id="NWR45652.1"/>
    </source>
</evidence>
<keyword evidence="8" id="KW-0539">Nucleus</keyword>
<keyword evidence="6" id="KW-0779">Telomere</keyword>
<comment type="subcellular location">
    <subcellularLocation>
        <location evidence="2">Chromosome</location>
        <location evidence="2">Telomere</location>
    </subcellularLocation>
    <subcellularLocation>
        <location evidence="1">Nucleus</location>
    </subcellularLocation>
</comment>
<protein>
    <recommendedName>
        <fullName evidence="4">CST complex subunit CTC1</fullName>
    </recommendedName>
</protein>
<dbReference type="PANTHER" id="PTHR14865:SF2">
    <property type="entry name" value="CST COMPLEX SUBUNIT CTC1"/>
    <property type="match status" value="1"/>
</dbReference>
<dbReference type="GO" id="GO:1990879">
    <property type="term" value="C:CST complex"/>
    <property type="evidence" value="ECO:0007669"/>
    <property type="project" value="TreeGrafter"/>
</dbReference>
<dbReference type="OrthoDB" id="2314520at2759"/>
<evidence type="ECO:0000256" key="4">
    <source>
        <dbReference type="ARBA" id="ARBA00016175"/>
    </source>
</evidence>
<organism evidence="9 10">
    <name type="scientific">Regulus satrapa</name>
    <name type="common">Golden-crowned kinglet</name>
    <dbReference type="NCBI Taxonomy" id="13245"/>
    <lineage>
        <taxon>Eukaryota</taxon>
        <taxon>Metazoa</taxon>
        <taxon>Chordata</taxon>
        <taxon>Craniata</taxon>
        <taxon>Vertebrata</taxon>
        <taxon>Euteleostomi</taxon>
        <taxon>Archelosauria</taxon>
        <taxon>Archosauria</taxon>
        <taxon>Dinosauria</taxon>
        <taxon>Saurischia</taxon>
        <taxon>Theropoda</taxon>
        <taxon>Coelurosauria</taxon>
        <taxon>Aves</taxon>
        <taxon>Neognathae</taxon>
        <taxon>Neoaves</taxon>
        <taxon>Telluraves</taxon>
        <taxon>Australaves</taxon>
        <taxon>Passeriformes</taxon>
        <taxon>Regulidae</taxon>
        <taxon>Regulus</taxon>
    </lineage>
</organism>
<dbReference type="Pfam" id="PF15489">
    <property type="entry name" value="CTC1"/>
    <property type="match status" value="1"/>
</dbReference>
<accession>A0A7K4XFC9</accession>
<evidence type="ECO:0000256" key="6">
    <source>
        <dbReference type="ARBA" id="ARBA00022895"/>
    </source>
</evidence>
<dbReference type="AlphaFoldDB" id="A0A7K4XFC9"/>
<feature type="non-terminal residue" evidence="9">
    <location>
        <position position="1"/>
    </location>
</feature>
<dbReference type="PANTHER" id="PTHR14865">
    <property type="entry name" value="CST COMPLEX SUBUNIT CTC1"/>
    <property type="match status" value="1"/>
</dbReference>
<evidence type="ECO:0000256" key="7">
    <source>
        <dbReference type="ARBA" id="ARBA00023125"/>
    </source>
</evidence>
<dbReference type="GO" id="GO:0045740">
    <property type="term" value="P:positive regulation of DNA replication"/>
    <property type="evidence" value="ECO:0007669"/>
    <property type="project" value="TreeGrafter"/>
</dbReference>
<dbReference type="GO" id="GO:0010833">
    <property type="term" value="P:telomere maintenance via telomere lengthening"/>
    <property type="evidence" value="ECO:0007669"/>
    <property type="project" value="TreeGrafter"/>
</dbReference>
<sequence length="116" mass="12583">GRCTRHNPPCPSRTGVRQASARVLVEDGTGEAVVLCRNEHVAAVLGLSLVEWEAVQSCVQSRGSVCIQHGEAPGTGRIEEPEDFVAGYLRSLCRSPLICRSILLDFSLDRKPSKIL</sequence>
<feature type="non-terminal residue" evidence="9">
    <location>
        <position position="116"/>
    </location>
</feature>
<evidence type="ECO:0000256" key="5">
    <source>
        <dbReference type="ARBA" id="ARBA00022454"/>
    </source>
</evidence>